<feature type="transmembrane region" description="Helical" evidence="6">
    <location>
        <begin position="84"/>
        <end position="105"/>
    </location>
</feature>
<evidence type="ECO:0000256" key="2">
    <source>
        <dbReference type="ARBA" id="ARBA00022692"/>
    </source>
</evidence>
<gene>
    <name evidence="7" type="ORF">SCHCODRAFT_52980</name>
</gene>
<name>D8PZE6_SCHCM</name>
<evidence type="ECO:0000256" key="1">
    <source>
        <dbReference type="ARBA" id="ARBA00004141"/>
    </source>
</evidence>
<comment type="subcellular location">
    <subcellularLocation>
        <location evidence="1">Membrane</location>
        <topology evidence="1">Multi-pass membrane protein</topology>
    </subcellularLocation>
</comment>
<dbReference type="KEGG" id="scm:SCHCO_02491032"/>
<evidence type="ECO:0000256" key="3">
    <source>
        <dbReference type="ARBA" id="ARBA00022989"/>
    </source>
</evidence>
<keyword evidence="8" id="KW-1185">Reference proteome</keyword>
<protein>
    <recommendedName>
        <fullName evidence="9">Tetraspanin Tsp2</fullName>
    </recommendedName>
</protein>
<evidence type="ECO:0000256" key="4">
    <source>
        <dbReference type="ARBA" id="ARBA00023136"/>
    </source>
</evidence>
<keyword evidence="2 6" id="KW-0812">Transmembrane</keyword>
<evidence type="ECO:0000313" key="8">
    <source>
        <dbReference type="Proteomes" id="UP000007431"/>
    </source>
</evidence>
<dbReference type="HOGENOM" id="CLU_054790_0_0_1"/>
<reference evidence="7 8" key="1">
    <citation type="journal article" date="2010" name="Nat. Biotechnol.">
        <title>Genome sequence of the model mushroom Schizophyllum commune.</title>
        <authorList>
            <person name="Ohm R.A."/>
            <person name="de Jong J.F."/>
            <person name="Lugones L.G."/>
            <person name="Aerts A."/>
            <person name="Kothe E."/>
            <person name="Stajich J.E."/>
            <person name="de Vries R.P."/>
            <person name="Record E."/>
            <person name="Levasseur A."/>
            <person name="Baker S.E."/>
            <person name="Bartholomew K.A."/>
            <person name="Coutinho P.M."/>
            <person name="Erdmann S."/>
            <person name="Fowler T.J."/>
            <person name="Gathman A.C."/>
            <person name="Lombard V."/>
            <person name="Henrissat B."/>
            <person name="Knabe N."/>
            <person name="Kuees U."/>
            <person name="Lilly W.W."/>
            <person name="Lindquist E."/>
            <person name="Lucas S."/>
            <person name="Magnuson J.K."/>
            <person name="Piumi F."/>
            <person name="Raudaskoski M."/>
            <person name="Salamov A."/>
            <person name="Schmutz J."/>
            <person name="Schwarze F.W.M.R."/>
            <person name="vanKuyk P.A."/>
            <person name="Horton J.S."/>
            <person name="Grigoriev I.V."/>
            <person name="Woesten H.A.B."/>
        </authorList>
    </citation>
    <scope>NUCLEOTIDE SEQUENCE [LARGE SCALE GENOMIC DNA]</scope>
    <source>
        <strain evidence="8">H4-8 / FGSC 9210</strain>
    </source>
</reference>
<dbReference type="EMBL" id="GL377304">
    <property type="protein sequence ID" value="EFI98849.1"/>
    <property type="molecule type" value="Genomic_DNA"/>
</dbReference>
<dbReference type="GeneID" id="9586314"/>
<dbReference type="InterPro" id="IPR018499">
    <property type="entry name" value="Tetraspanin/Peripherin"/>
</dbReference>
<dbReference type="OMA" id="KWWLLFS"/>
<dbReference type="OrthoDB" id="2156690at2759"/>
<dbReference type="InParanoid" id="D8PZE6"/>
<evidence type="ECO:0000256" key="6">
    <source>
        <dbReference type="SAM" id="Phobius"/>
    </source>
</evidence>
<proteinExistence type="predicted"/>
<dbReference type="Pfam" id="PF00335">
    <property type="entry name" value="Tetraspanin"/>
    <property type="match status" value="1"/>
</dbReference>
<keyword evidence="4 6" id="KW-0472">Membrane</keyword>
<dbReference type="eggNOG" id="ENOG502S28M">
    <property type="taxonomic scope" value="Eukaryota"/>
</dbReference>
<dbReference type="GO" id="GO:0016020">
    <property type="term" value="C:membrane"/>
    <property type="evidence" value="ECO:0007669"/>
    <property type="project" value="UniProtKB-SubCell"/>
</dbReference>
<feature type="region of interest" description="Disordered" evidence="5">
    <location>
        <begin position="238"/>
        <end position="268"/>
    </location>
</feature>
<dbReference type="Proteomes" id="UP000007431">
    <property type="component" value="Unassembled WGS sequence"/>
</dbReference>
<dbReference type="STRING" id="578458.D8PZE6"/>
<accession>D8PZE6</accession>
<feature type="transmembrane region" description="Helical" evidence="6">
    <location>
        <begin position="12"/>
        <end position="34"/>
    </location>
</feature>
<dbReference type="VEuPathDB" id="FungiDB:SCHCODRAFT_02491032"/>
<dbReference type="AlphaFoldDB" id="D8PZE6"/>
<evidence type="ECO:0000256" key="5">
    <source>
        <dbReference type="SAM" id="MobiDB-lite"/>
    </source>
</evidence>
<sequence>MNSVDKWTKYKWALLLSVITVFAYGIVGLVYAILTWFRTWKHADVMYVADNDVLILITLAASILTLSALVGFTGALLNSRPLLAVYALLLWPALIALAAVGYASYKRATFALDRKLSLAWSQYYTPLGRLLIQNALHCCGFYNALHEATQSTRCFSRTPLPGCKGKLFRFERENLGTIWSVAFSIAALHLINIVVALLCANHVTDRFGKGITPKQYRLTGADVQENAEKIMTALTGNRGGVARPPISRASSSKAFRQDREENEPLLST</sequence>
<evidence type="ECO:0008006" key="9">
    <source>
        <dbReference type="Google" id="ProtNLM"/>
    </source>
</evidence>
<dbReference type="RefSeq" id="XP_003033752.1">
    <property type="nucleotide sequence ID" value="XM_003033706.1"/>
</dbReference>
<feature type="transmembrane region" description="Helical" evidence="6">
    <location>
        <begin position="54"/>
        <end position="77"/>
    </location>
</feature>
<evidence type="ECO:0000313" key="7">
    <source>
        <dbReference type="EMBL" id="EFI98849.1"/>
    </source>
</evidence>
<keyword evidence="3 6" id="KW-1133">Transmembrane helix</keyword>
<feature type="transmembrane region" description="Helical" evidence="6">
    <location>
        <begin position="178"/>
        <end position="200"/>
    </location>
</feature>
<organism evidence="8">
    <name type="scientific">Schizophyllum commune (strain H4-8 / FGSC 9210)</name>
    <name type="common">Split gill fungus</name>
    <dbReference type="NCBI Taxonomy" id="578458"/>
    <lineage>
        <taxon>Eukaryota</taxon>
        <taxon>Fungi</taxon>
        <taxon>Dikarya</taxon>
        <taxon>Basidiomycota</taxon>
        <taxon>Agaricomycotina</taxon>
        <taxon>Agaricomycetes</taxon>
        <taxon>Agaricomycetidae</taxon>
        <taxon>Agaricales</taxon>
        <taxon>Schizophyllaceae</taxon>
        <taxon>Schizophyllum</taxon>
    </lineage>
</organism>